<name>A0A2J8XCN6_PONAB</name>
<gene>
    <name evidence="2" type="ORF">CR201_G0003280</name>
</gene>
<accession>A0A2J8XCN6</accession>
<reference evidence="2" key="1">
    <citation type="submission" date="2017-12" db="EMBL/GenBank/DDBJ databases">
        <title>High-resolution comparative analysis of great ape genomes.</title>
        <authorList>
            <person name="Pollen A."/>
            <person name="Hastie A."/>
            <person name="Hormozdiari F."/>
            <person name="Dougherty M."/>
            <person name="Liu R."/>
            <person name="Chaisson M."/>
            <person name="Hoppe E."/>
            <person name="Hill C."/>
            <person name="Pang A."/>
            <person name="Hillier L."/>
            <person name="Baker C."/>
            <person name="Armstrong J."/>
            <person name="Shendure J."/>
            <person name="Paten B."/>
            <person name="Wilson R."/>
            <person name="Chao H."/>
            <person name="Schneider V."/>
            <person name="Ventura M."/>
            <person name="Kronenberg Z."/>
            <person name="Murali S."/>
            <person name="Gordon D."/>
            <person name="Cantsilieris S."/>
            <person name="Munson K."/>
            <person name="Nelson B."/>
            <person name="Raja A."/>
            <person name="Underwood J."/>
            <person name="Diekhans M."/>
            <person name="Fiddes I."/>
            <person name="Haussler D."/>
            <person name="Eichler E."/>
        </authorList>
    </citation>
    <scope>NUCLEOTIDE SEQUENCE [LARGE SCALE GENOMIC DNA]</scope>
    <source>
        <strain evidence="2">Susie</strain>
    </source>
</reference>
<protein>
    <submittedName>
        <fullName evidence="2">C2orf74 isoform 5</fullName>
    </submittedName>
</protein>
<proteinExistence type="predicted"/>
<feature type="region of interest" description="Disordered" evidence="1">
    <location>
        <begin position="32"/>
        <end position="52"/>
    </location>
</feature>
<evidence type="ECO:0000313" key="2">
    <source>
        <dbReference type="EMBL" id="PNJ79739.1"/>
    </source>
</evidence>
<feature type="non-terminal residue" evidence="2">
    <location>
        <position position="1"/>
    </location>
</feature>
<comment type="caution">
    <text evidence="2">The sequence shown here is derived from an EMBL/GenBank/DDBJ whole genome shotgun (WGS) entry which is preliminary data.</text>
</comment>
<dbReference type="AlphaFoldDB" id="A0A2J8XCN6"/>
<organism evidence="2">
    <name type="scientific">Pongo abelii</name>
    <name type="common">Sumatran orangutan</name>
    <name type="synonym">Pongo pygmaeus abelii</name>
    <dbReference type="NCBI Taxonomy" id="9601"/>
    <lineage>
        <taxon>Eukaryota</taxon>
        <taxon>Metazoa</taxon>
        <taxon>Chordata</taxon>
        <taxon>Craniata</taxon>
        <taxon>Vertebrata</taxon>
        <taxon>Euteleostomi</taxon>
        <taxon>Mammalia</taxon>
        <taxon>Eutheria</taxon>
        <taxon>Euarchontoglires</taxon>
        <taxon>Primates</taxon>
        <taxon>Haplorrhini</taxon>
        <taxon>Catarrhini</taxon>
        <taxon>Hominidae</taxon>
        <taxon>Pongo</taxon>
    </lineage>
</organism>
<dbReference type="EMBL" id="NDHI03003368">
    <property type="protein sequence ID" value="PNJ79739.1"/>
    <property type="molecule type" value="Genomic_DNA"/>
</dbReference>
<sequence length="52" mass="5873">TDQGLREVVGDSHMPWTIWSPSCCRPCHHECTPSGHHSKEVCRQDMESHSVA</sequence>
<evidence type="ECO:0000256" key="1">
    <source>
        <dbReference type="SAM" id="MobiDB-lite"/>
    </source>
</evidence>